<dbReference type="RefSeq" id="WP_017872021.1">
    <property type="nucleotide sequence ID" value="NZ_BMLZ01000096.1"/>
</dbReference>
<reference evidence="10" key="4">
    <citation type="submission" date="2023-08" db="EMBL/GenBank/DDBJ databases">
        <authorList>
            <person name="Sun Q."/>
            <person name="Zhou Y."/>
        </authorList>
    </citation>
    <scope>NUCLEOTIDE SEQUENCE</scope>
    <source>
        <strain evidence="9">CGMCC 1.8884</strain>
        <strain evidence="10">CGMCC 1.8885</strain>
    </source>
</reference>
<evidence type="ECO:0000256" key="1">
    <source>
        <dbReference type="ARBA" id="ARBA00006594"/>
    </source>
</evidence>
<comment type="similarity">
    <text evidence="1">Belongs to the N(4)/N(6)-methyltransferase family.</text>
</comment>
<dbReference type="EC" id="2.1.1.72" evidence="2"/>
<dbReference type="PANTHER" id="PTHR33841">
    <property type="entry name" value="DNA METHYLTRANSFERASE YEEA-RELATED"/>
    <property type="match status" value="1"/>
</dbReference>
<dbReference type="EMBL" id="BMLZ01000096">
    <property type="protein sequence ID" value="GGI69499.1"/>
    <property type="molecule type" value="Genomic_DNA"/>
</dbReference>
<dbReference type="SUPFAM" id="SSF53335">
    <property type="entry name" value="S-adenosyl-L-methionine-dependent methyltransferases"/>
    <property type="match status" value="1"/>
</dbReference>
<dbReference type="AlphaFoldDB" id="A0AAV4K8C1"/>
<evidence type="ECO:0000256" key="6">
    <source>
        <dbReference type="ARBA" id="ARBA00047942"/>
    </source>
</evidence>
<keyword evidence="3" id="KW-0489">Methyltransferase</keyword>
<dbReference type="EMBL" id="BMMA01000073">
    <property type="protein sequence ID" value="GGI95089.1"/>
    <property type="molecule type" value="Genomic_DNA"/>
</dbReference>
<protein>
    <recommendedName>
        <fullName evidence="2">site-specific DNA-methyltransferase (adenine-specific)</fullName>
        <ecNumber evidence="2">2.1.1.72</ecNumber>
    </recommendedName>
</protein>
<evidence type="ECO:0000256" key="2">
    <source>
        <dbReference type="ARBA" id="ARBA00011900"/>
    </source>
</evidence>
<dbReference type="PROSITE" id="PS00092">
    <property type="entry name" value="N6_MTASE"/>
    <property type="match status" value="1"/>
</dbReference>
<dbReference type="Pfam" id="PF22837">
    <property type="entry name" value="M_Eco57I_C"/>
    <property type="match status" value="1"/>
</dbReference>
<name>A0AAV4K8C1_9DEIO</name>
<keyword evidence="4" id="KW-0808">Transferase</keyword>
<comment type="catalytic activity">
    <reaction evidence="6">
        <text>a 2'-deoxyadenosine in DNA + S-adenosyl-L-methionine = an N(6)-methyl-2'-deoxyadenosine in DNA + S-adenosyl-L-homocysteine + H(+)</text>
        <dbReference type="Rhea" id="RHEA:15197"/>
        <dbReference type="Rhea" id="RHEA-COMP:12418"/>
        <dbReference type="Rhea" id="RHEA-COMP:12419"/>
        <dbReference type="ChEBI" id="CHEBI:15378"/>
        <dbReference type="ChEBI" id="CHEBI:57856"/>
        <dbReference type="ChEBI" id="CHEBI:59789"/>
        <dbReference type="ChEBI" id="CHEBI:90615"/>
        <dbReference type="ChEBI" id="CHEBI:90616"/>
        <dbReference type="EC" id="2.1.1.72"/>
    </reaction>
</comment>
<dbReference type="GeneID" id="59166734"/>
<evidence type="ECO:0000256" key="3">
    <source>
        <dbReference type="ARBA" id="ARBA00022603"/>
    </source>
</evidence>
<dbReference type="InterPro" id="IPR011639">
    <property type="entry name" value="MethylTrfase_TaqI-like_dom"/>
</dbReference>
<proteinExistence type="inferred from homology"/>
<dbReference type="GO" id="GO:0006304">
    <property type="term" value="P:DNA modification"/>
    <property type="evidence" value="ECO:0007669"/>
    <property type="project" value="InterPro"/>
</dbReference>
<comment type="caution">
    <text evidence="10">The sequence shown here is derived from an EMBL/GenBank/DDBJ whole genome shotgun (WGS) entry which is preliminary data.</text>
</comment>
<dbReference type="InterPro" id="IPR002052">
    <property type="entry name" value="DNA_methylase_N6_adenine_CS"/>
</dbReference>
<keyword evidence="5" id="KW-0949">S-adenosyl-L-methionine</keyword>
<reference evidence="10" key="2">
    <citation type="journal article" date="2014" name="Int. J. Syst. Evol. Microbiol.">
        <title>Complete genome sequence of Corynebacterium casei LMG S-19264T (=DSM 44701T), isolated from a smear-ripened cheese.</title>
        <authorList>
            <consortium name="US DOE Joint Genome Institute (JGI-PGF)"/>
            <person name="Walter F."/>
            <person name="Albersmeier A."/>
            <person name="Kalinowski J."/>
            <person name="Ruckert C."/>
        </authorList>
    </citation>
    <scope>NUCLEOTIDE SEQUENCE</scope>
    <source>
        <strain evidence="10">CGMCC 1.8885</strain>
    </source>
</reference>
<feature type="domain" description="Type II methyltransferase M.TaqI-like" evidence="7">
    <location>
        <begin position="129"/>
        <end position="226"/>
    </location>
</feature>
<evidence type="ECO:0000259" key="8">
    <source>
        <dbReference type="Pfam" id="PF22837"/>
    </source>
</evidence>
<dbReference type="GO" id="GO:0009007">
    <property type="term" value="F:site-specific DNA-methyltransferase (adenine-specific) activity"/>
    <property type="evidence" value="ECO:0007669"/>
    <property type="project" value="UniProtKB-EC"/>
</dbReference>
<dbReference type="Gene3D" id="3.40.50.150">
    <property type="entry name" value="Vaccinia Virus protein VP39"/>
    <property type="match status" value="1"/>
</dbReference>
<dbReference type="Proteomes" id="UP000630135">
    <property type="component" value="Unassembled WGS sequence"/>
</dbReference>
<reference evidence="9" key="1">
    <citation type="journal article" date="2014" name="Int. J. Syst. Evol. Microbiol.">
        <title>Complete genome of a new Firmicutes species belonging to the dominant human colonic microbiota ('Ruminococcus bicirculans') reveals two chromosomes and a selective capacity to utilize plant glucans.</title>
        <authorList>
            <consortium name="NISC Comparative Sequencing Program"/>
            <person name="Wegmann U."/>
            <person name="Louis P."/>
            <person name="Goesmann A."/>
            <person name="Henrissat B."/>
            <person name="Duncan S.H."/>
            <person name="Flint H.J."/>
        </authorList>
    </citation>
    <scope>NUCLEOTIDE SEQUENCE</scope>
    <source>
        <strain evidence="9">CGMCC 1.8884</strain>
    </source>
</reference>
<evidence type="ECO:0000313" key="12">
    <source>
        <dbReference type="Proteomes" id="UP000652720"/>
    </source>
</evidence>
<gene>
    <name evidence="9" type="ORF">GCM10008021_32020</name>
    <name evidence="10" type="ORF">GCM10010914_31970</name>
</gene>
<evidence type="ECO:0000256" key="4">
    <source>
        <dbReference type="ARBA" id="ARBA00022679"/>
    </source>
</evidence>
<dbReference type="GO" id="GO:0003676">
    <property type="term" value="F:nucleic acid binding"/>
    <property type="evidence" value="ECO:0007669"/>
    <property type="project" value="InterPro"/>
</dbReference>
<evidence type="ECO:0000259" key="7">
    <source>
        <dbReference type="Pfam" id="PF07669"/>
    </source>
</evidence>
<dbReference type="InterPro" id="IPR029063">
    <property type="entry name" value="SAM-dependent_MTases_sf"/>
</dbReference>
<feature type="domain" description="Type II methyltransferase M.Eco57I C-terminal" evidence="8">
    <location>
        <begin position="292"/>
        <end position="506"/>
    </location>
</feature>
<dbReference type="PANTHER" id="PTHR33841:SF5">
    <property type="entry name" value="DNA METHYLASE (MODIFICATION METHYLASE) (METHYLTRANSFERASE)-RELATED"/>
    <property type="match status" value="1"/>
</dbReference>
<dbReference type="InterPro" id="IPR050953">
    <property type="entry name" value="N4_N6_ade-DNA_methylase"/>
</dbReference>
<sequence length="522" mass="58975">MTTIARPNQHHREEVTQRRRALQYLLDRKRSKEERNRLGQFATPDQLALDVAQHALSYFPDRSTVEVLEPAVGLGSLWEALLKKAEGRDLRGTAFEVDSEVAQEARSLWGKLGLVVNAGNFTSQLPPAPEEQFDLLISNPPYVRHHHLDQLEKKHLRRLAESRSGVQPNGYMGLYGYFMLLAHSWIKPGGIGVWLIPTEFMDVGYGKALKEYLLKQVTLLSIHTFTHTTTQFDDALVSSAIVTYRMTPVQHGHEVRFTSGDQLLNPANETSWPIEDLTADQKWSGLSLQHEVVENRGITLGDLFDVRRGIATGDNTYFVMDEQQADALKLPKKYLRPVLPSPRHLKSDHILGRDDGFPALDTVQVLLDCDLPPDHVREQFPELWAYLQEGKQRGVSARYLCEKRNPWYRQEQRPPPLFLCTYMGRGRAGGNPFRFILNESQATATNVYLLLYPKGEMASLLTRGRAVQQAVWEELNALGGEVVKREGRVYGGGLHKVEPSELLKTPAETVLEVARYAINGAA</sequence>
<reference evidence="11" key="3">
    <citation type="journal article" date="2019" name="Int. J. Syst. Evol. Microbiol.">
        <title>The Global Catalogue of Microorganisms (GCM) 10K type strain sequencing project: providing services to taxonomists for standard genome sequencing and annotation.</title>
        <authorList>
            <consortium name="The Broad Institute Genomics Platform"/>
            <consortium name="The Broad Institute Genome Sequencing Center for Infectious Disease"/>
            <person name="Wu L."/>
            <person name="Ma J."/>
        </authorList>
    </citation>
    <scope>NUCLEOTIDE SEQUENCE [LARGE SCALE GENOMIC DNA]</scope>
    <source>
        <strain evidence="11">CGMCC 1.8884</strain>
    </source>
</reference>
<dbReference type="GO" id="GO:0032259">
    <property type="term" value="P:methylation"/>
    <property type="evidence" value="ECO:0007669"/>
    <property type="project" value="UniProtKB-KW"/>
</dbReference>
<dbReference type="PRINTS" id="PR00507">
    <property type="entry name" value="N12N6MTFRASE"/>
</dbReference>
<dbReference type="InterPro" id="IPR054520">
    <property type="entry name" value="M_Eco57I_C"/>
</dbReference>
<accession>A0AAV4K8C1</accession>
<evidence type="ECO:0000313" key="9">
    <source>
        <dbReference type="EMBL" id="GGI69499.1"/>
    </source>
</evidence>
<organism evidence="10 12">
    <name type="scientific">Deinococcus wulumuqiensis</name>
    <dbReference type="NCBI Taxonomy" id="980427"/>
    <lineage>
        <taxon>Bacteria</taxon>
        <taxon>Thermotogati</taxon>
        <taxon>Deinococcota</taxon>
        <taxon>Deinococci</taxon>
        <taxon>Deinococcales</taxon>
        <taxon>Deinococcaceae</taxon>
        <taxon>Deinococcus</taxon>
    </lineage>
</organism>
<evidence type="ECO:0000256" key="5">
    <source>
        <dbReference type="ARBA" id="ARBA00022691"/>
    </source>
</evidence>
<evidence type="ECO:0000313" key="11">
    <source>
        <dbReference type="Proteomes" id="UP000630135"/>
    </source>
</evidence>
<dbReference type="Proteomes" id="UP000652720">
    <property type="component" value="Unassembled WGS sequence"/>
</dbReference>
<dbReference type="Pfam" id="PF07669">
    <property type="entry name" value="Eco57I"/>
    <property type="match status" value="1"/>
</dbReference>
<dbReference type="CDD" id="cd02440">
    <property type="entry name" value="AdoMet_MTases"/>
    <property type="match status" value="1"/>
</dbReference>
<evidence type="ECO:0000313" key="10">
    <source>
        <dbReference type="EMBL" id="GGI95089.1"/>
    </source>
</evidence>
<keyword evidence="11" id="KW-1185">Reference proteome</keyword>